<dbReference type="STRING" id="1229780.BN381_290127"/>
<evidence type="ECO:0000256" key="5">
    <source>
        <dbReference type="ARBA" id="ARBA00022555"/>
    </source>
</evidence>
<dbReference type="PANTHER" id="PTHR10947:SF0">
    <property type="entry name" value="PHENYLALANINE--TRNA LIGASE BETA SUBUNIT"/>
    <property type="match status" value="1"/>
</dbReference>
<dbReference type="Gene3D" id="3.50.40.10">
    <property type="entry name" value="Phenylalanyl-trna Synthetase, Chain B, domain 3"/>
    <property type="match status" value="1"/>
</dbReference>
<keyword evidence="10 15" id="KW-0460">Magnesium</keyword>
<dbReference type="EC" id="6.1.1.20" evidence="15"/>
<gene>
    <name evidence="15 20" type="primary">pheT</name>
    <name evidence="20" type="ORF">BN381_290127</name>
</gene>
<dbReference type="SMART" id="SM00896">
    <property type="entry name" value="FDX-ACB"/>
    <property type="match status" value="1"/>
</dbReference>
<evidence type="ECO:0000256" key="9">
    <source>
        <dbReference type="ARBA" id="ARBA00022840"/>
    </source>
</evidence>
<dbReference type="SMART" id="SM00873">
    <property type="entry name" value="B3_4"/>
    <property type="match status" value="1"/>
</dbReference>
<dbReference type="InterPro" id="IPR036690">
    <property type="entry name" value="Fdx_antiC-bd_sf"/>
</dbReference>
<name>R4YYU9_9ACTN</name>
<dbReference type="InterPro" id="IPR020825">
    <property type="entry name" value="Phe-tRNA_synthase-like_B3/B4"/>
</dbReference>
<keyword evidence="9 15" id="KW-0067">ATP-binding</keyword>
<dbReference type="InterPro" id="IPR041616">
    <property type="entry name" value="PheRS_beta_core"/>
</dbReference>
<evidence type="ECO:0000256" key="6">
    <source>
        <dbReference type="ARBA" id="ARBA00022598"/>
    </source>
</evidence>
<dbReference type="InterPro" id="IPR045060">
    <property type="entry name" value="Phe-tRNA-ligase_IIc_bsu"/>
</dbReference>
<evidence type="ECO:0000256" key="10">
    <source>
        <dbReference type="ARBA" id="ARBA00022842"/>
    </source>
</evidence>
<dbReference type="InterPro" id="IPR005146">
    <property type="entry name" value="B3/B4_tRNA-bd"/>
</dbReference>
<accession>R4YYU9</accession>
<dbReference type="Pfam" id="PF03484">
    <property type="entry name" value="B5"/>
    <property type="match status" value="1"/>
</dbReference>
<dbReference type="InterPro" id="IPR005147">
    <property type="entry name" value="tRNA_synthase_B5-dom"/>
</dbReference>
<comment type="caution">
    <text evidence="20">The sequence shown here is derived from an EMBL/GenBank/DDBJ whole genome shotgun (WGS) entry which is preliminary data.</text>
</comment>
<dbReference type="Pfam" id="PF01588">
    <property type="entry name" value="tRNA_bind"/>
    <property type="match status" value="1"/>
</dbReference>
<dbReference type="GO" id="GO:0000049">
    <property type="term" value="F:tRNA binding"/>
    <property type="evidence" value="ECO:0007669"/>
    <property type="project" value="UniProtKB-UniRule"/>
</dbReference>
<feature type="domain" description="FDX-ACB" evidence="18">
    <location>
        <begin position="711"/>
        <end position="803"/>
    </location>
</feature>
<keyword evidence="11 16" id="KW-0694">RNA-binding</keyword>
<sequence length="804" mass="84156">MRVVLSWMSEFAELPDDPARIAEACGNLGLSVESIETVGSNLAGIVVGKVLEVRAHPDADRIRLVDVDAGDGEALQIACGASNLEVGILVPLATLDTVMPDGMEIARRKMRGEWSNGMLCSAKELGLGDDHAGILHLPADLPLGAPVGEALGVVADTVIELEVEANRPDALSMAGVARDLAAYFGVPFSLPDPQVQTSGTDATDLASVRIEDTELCGRFVARVLSGIDPTATSPRWMAQRLTAAGMRPISAVVDVSNYVMLELGQPSHTYDLARLPGGALVVRDAVDGETIVTLDDVTRTLSAGDGVISDGDGAAVGIAGVMGGASTEISETTTSVLLEQAWWRPERVQVTTDRLNLHSEAGTRFRRGADVELPPLAARRAAQLLVEITGARLHPGVIDERGADTTPPVISLRTAQVNRITGGSLTAERSAGHLRSIGFEVDRFQVDQGAGEPESLQVTVPSWRTDVTEEINLIEEVARLEGYNTFPNVTVTSPFIGALTPAQADTRLLRRTLEGRGLTEVSPLPFLSADALRRCNLDDVGAPGVLNPLVADQSVLRPSLLPGLVDTLAANARTRSVGLSIYEIGRVFPGREIVADPFAADTVLAGERTDLAVALGGAAAPQAVQLLGVLLDTLGFAAPELDQAPDALPGGLHPTRSAIVSLAGVPVGDVGEVDPGVLGASEVHERVAWVRLDLGVLLALPHPPAQAQPVSHFPAAVMDLAFVVDAEVPAAVLRRALAVAGGDLLERLSLFDEFRGGSIGESKKSLAFSVVLRAQDHTLGDDEVTVARAALLSAAESLGAVLRS</sequence>
<dbReference type="FunFam" id="2.40.50.140:FF:000045">
    <property type="entry name" value="Phenylalanine--tRNA ligase beta subunit"/>
    <property type="match status" value="1"/>
</dbReference>
<keyword evidence="12 15" id="KW-0648">Protein biosynthesis</keyword>
<keyword evidence="21" id="KW-1185">Reference proteome</keyword>
<reference evidence="20 21" key="1">
    <citation type="journal article" date="2013" name="ISME J.">
        <title>Metabolic model for the filamentous 'Candidatus Microthrix parvicella' based on genomic and metagenomic analyses.</title>
        <authorList>
            <person name="Jon McIlroy S."/>
            <person name="Kristiansen R."/>
            <person name="Albertsen M."/>
            <person name="Michael Karst S."/>
            <person name="Rossetti S."/>
            <person name="Lund Nielsen J."/>
            <person name="Tandoi V."/>
            <person name="James Seviour R."/>
            <person name="Nielsen P.H."/>
        </authorList>
    </citation>
    <scope>NUCLEOTIDE SEQUENCE [LARGE SCALE GENOMIC DNA]</scope>
    <source>
        <strain evidence="20 21">RN1</strain>
    </source>
</reference>
<evidence type="ECO:0000256" key="16">
    <source>
        <dbReference type="PROSITE-ProRule" id="PRU00209"/>
    </source>
</evidence>
<comment type="catalytic activity">
    <reaction evidence="14 15">
        <text>tRNA(Phe) + L-phenylalanine + ATP = L-phenylalanyl-tRNA(Phe) + AMP + diphosphate + H(+)</text>
        <dbReference type="Rhea" id="RHEA:19413"/>
        <dbReference type="Rhea" id="RHEA-COMP:9668"/>
        <dbReference type="Rhea" id="RHEA-COMP:9699"/>
        <dbReference type="ChEBI" id="CHEBI:15378"/>
        <dbReference type="ChEBI" id="CHEBI:30616"/>
        <dbReference type="ChEBI" id="CHEBI:33019"/>
        <dbReference type="ChEBI" id="CHEBI:58095"/>
        <dbReference type="ChEBI" id="CHEBI:78442"/>
        <dbReference type="ChEBI" id="CHEBI:78531"/>
        <dbReference type="ChEBI" id="CHEBI:456215"/>
        <dbReference type="EC" id="6.1.1.20"/>
    </reaction>
</comment>
<feature type="binding site" evidence="15">
    <location>
        <position position="466"/>
    </location>
    <ligand>
        <name>Mg(2+)</name>
        <dbReference type="ChEBI" id="CHEBI:18420"/>
        <note>shared with alpha subunit</note>
    </ligand>
</feature>
<keyword evidence="5 16" id="KW-0820">tRNA-binding</keyword>
<dbReference type="GO" id="GO:0006432">
    <property type="term" value="P:phenylalanyl-tRNA aminoacylation"/>
    <property type="evidence" value="ECO:0007669"/>
    <property type="project" value="UniProtKB-UniRule"/>
</dbReference>
<dbReference type="InterPro" id="IPR045864">
    <property type="entry name" value="aa-tRNA-synth_II/BPL/LPL"/>
</dbReference>
<keyword evidence="13 15" id="KW-0030">Aminoacyl-tRNA synthetase</keyword>
<dbReference type="PROSITE" id="PS51483">
    <property type="entry name" value="B5"/>
    <property type="match status" value="1"/>
</dbReference>
<dbReference type="CDD" id="cd02796">
    <property type="entry name" value="tRNA_bind_bactPheRS"/>
    <property type="match status" value="1"/>
</dbReference>
<dbReference type="InterPro" id="IPR033714">
    <property type="entry name" value="tRNA_bind_bactPheRS"/>
</dbReference>
<dbReference type="GO" id="GO:0004826">
    <property type="term" value="F:phenylalanine-tRNA ligase activity"/>
    <property type="evidence" value="ECO:0007669"/>
    <property type="project" value="UniProtKB-UniRule"/>
</dbReference>
<dbReference type="EMBL" id="CANL01000022">
    <property type="protein sequence ID" value="CCM63759.1"/>
    <property type="molecule type" value="Genomic_DNA"/>
</dbReference>
<keyword evidence="8 15" id="KW-0547">Nucleotide-binding</keyword>
<dbReference type="SMART" id="SM00874">
    <property type="entry name" value="B5"/>
    <property type="match status" value="1"/>
</dbReference>
<dbReference type="SUPFAM" id="SSF46955">
    <property type="entry name" value="Putative DNA-binding domain"/>
    <property type="match status" value="1"/>
</dbReference>
<dbReference type="InterPro" id="IPR005121">
    <property type="entry name" value="Fdx_antiC-bd"/>
</dbReference>
<evidence type="ECO:0000256" key="7">
    <source>
        <dbReference type="ARBA" id="ARBA00022723"/>
    </source>
</evidence>
<comment type="subcellular location">
    <subcellularLocation>
        <location evidence="1 15">Cytoplasm</location>
    </subcellularLocation>
</comment>
<dbReference type="InterPro" id="IPR002547">
    <property type="entry name" value="tRNA-bd_dom"/>
</dbReference>
<dbReference type="SUPFAM" id="SSF55681">
    <property type="entry name" value="Class II aaRS and biotin synthetases"/>
    <property type="match status" value="1"/>
</dbReference>
<feature type="domain" description="B5" evidence="19">
    <location>
        <begin position="405"/>
        <end position="488"/>
    </location>
</feature>
<dbReference type="GO" id="GO:0000287">
    <property type="term" value="F:magnesium ion binding"/>
    <property type="evidence" value="ECO:0007669"/>
    <property type="project" value="UniProtKB-UniRule"/>
</dbReference>
<dbReference type="OrthoDB" id="9805455at2"/>
<dbReference type="Pfam" id="PF17759">
    <property type="entry name" value="tRNA_synthFbeta"/>
    <property type="match status" value="1"/>
</dbReference>
<evidence type="ECO:0000256" key="4">
    <source>
        <dbReference type="ARBA" id="ARBA00022490"/>
    </source>
</evidence>
<evidence type="ECO:0000259" key="17">
    <source>
        <dbReference type="PROSITE" id="PS50886"/>
    </source>
</evidence>
<proteinExistence type="inferred from homology"/>
<feature type="domain" description="TRNA-binding" evidence="17">
    <location>
        <begin position="39"/>
        <end position="148"/>
    </location>
</feature>
<comment type="subunit">
    <text evidence="3 15">Tetramer of two alpha and two beta subunits.</text>
</comment>
<dbReference type="eggNOG" id="COG0072">
    <property type="taxonomic scope" value="Bacteria"/>
</dbReference>
<evidence type="ECO:0000259" key="18">
    <source>
        <dbReference type="PROSITE" id="PS51447"/>
    </source>
</evidence>
<dbReference type="GO" id="GO:0005524">
    <property type="term" value="F:ATP binding"/>
    <property type="evidence" value="ECO:0007669"/>
    <property type="project" value="UniProtKB-UniRule"/>
</dbReference>
<dbReference type="SUPFAM" id="SSF50249">
    <property type="entry name" value="Nucleic acid-binding proteins"/>
    <property type="match status" value="1"/>
</dbReference>
<dbReference type="HOGENOM" id="CLU_016891_0_0_11"/>
<dbReference type="Proteomes" id="UP000018291">
    <property type="component" value="Unassembled WGS sequence"/>
</dbReference>
<dbReference type="PROSITE" id="PS50886">
    <property type="entry name" value="TRBD"/>
    <property type="match status" value="1"/>
</dbReference>
<dbReference type="InterPro" id="IPR012340">
    <property type="entry name" value="NA-bd_OB-fold"/>
</dbReference>
<dbReference type="InterPro" id="IPR009061">
    <property type="entry name" value="DNA-bd_dom_put_sf"/>
</dbReference>
<keyword evidence="6 15" id="KW-0436">Ligase</keyword>
<evidence type="ECO:0000259" key="19">
    <source>
        <dbReference type="PROSITE" id="PS51483"/>
    </source>
</evidence>
<dbReference type="Gene3D" id="2.40.50.140">
    <property type="entry name" value="Nucleic acid-binding proteins"/>
    <property type="match status" value="1"/>
</dbReference>
<dbReference type="NCBIfam" id="TIGR00472">
    <property type="entry name" value="pheT_bact"/>
    <property type="match status" value="1"/>
</dbReference>
<dbReference type="GO" id="GO:0009328">
    <property type="term" value="C:phenylalanine-tRNA ligase complex"/>
    <property type="evidence" value="ECO:0007669"/>
    <property type="project" value="TreeGrafter"/>
</dbReference>
<dbReference type="Pfam" id="PF03483">
    <property type="entry name" value="B3_4"/>
    <property type="match status" value="1"/>
</dbReference>
<dbReference type="RefSeq" id="WP_012226832.1">
    <property type="nucleotide sequence ID" value="NZ_HG422565.1"/>
</dbReference>
<evidence type="ECO:0000256" key="2">
    <source>
        <dbReference type="ARBA" id="ARBA00008653"/>
    </source>
</evidence>
<dbReference type="SUPFAM" id="SSF54991">
    <property type="entry name" value="Anticodon-binding domain of PheRS"/>
    <property type="match status" value="1"/>
</dbReference>
<evidence type="ECO:0000256" key="11">
    <source>
        <dbReference type="ARBA" id="ARBA00022884"/>
    </source>
</evidence>
<dbReference type="HAMAP" id="MF_00283">
    <property type="entry name" value="Phe_tRNA_synth_beta1"/>
    <property type="match status" value="1"/>
</dbReference>
<dbReference type="AlphaFoldDB" id="R4YYU9"/>
<dbReference type="Gene3D" id="3.30.56.10">
    <property type="match status" value="2"/>
</dbReference>
<comment type="cofactor">
    <cofactor evidence="15">
        <name>Mg(2+)</name>
        <dbReference type="ChEBI" id="CHEBI:18420"/>
    </cofactor>
    <text evidence="15">Binds 2 magnesium ions per tetramer.</text>
</comment>
<dbReference type="PANTHER" id="PTHR10947">
    <property type="entry name" value="PHENYLALANYL-TRNA SYNTHETASE BETA CHAIN AND LEUCINE-RICH REPEAT-CONTAINING PROTEIN 47"/>
    <property type="match status" value="1"/>
</dbReference>
<evidence type="ECO:0000256" key="14">
    <source>
        <dbReference type="ARBA" id="ARBA00049255"/>
    </source>
</evidence>
<dbReference type="NCBIfam" id="NF045760">
    <property type="entry name" value="YtpR"/>
    <property type="match status" value="1"/>
</dbReference>
<evidence type="ECO:0000313" key="20">
    <source>
        <dbReference type="EMBL" id="CCM63759.1"/>
    </source>
</evidence>
<dbReference type="PROSITE" id="PS51447">
    <property type="entry name" value="FDX_ACB"/>
    <property type="match status" value="1"/>
</dbReference>
<evidence type="ECO:0000256" key="8">
    <source>
        <dbReference type="ARBA" id="ARBA00022741"/>
    </source>
</evidence>
<feature type="binding site" evidence="15">
    <location>
        <position position="476"/>
    </location>
    <ligand>
        <name>Mg(2+)</name>
        <dbReference type="ChEBI" id="CHEBI:18420"/>
        <note>shared with alpha subunit</note>
    </ligand>
</feature>
<evidence type="ECO:0000256" key="15">
    <source>
        <dbReference type="HAMAP-Rule" id="MF_00283"/>
    </source>
</evidence>
<feature type="binding site" evidence="15">
    <location>
        <position position="475"/>
    </location>
    <ligand>
        <name>Mg(2+)</name>
        <dbReference type="ChEBI" id="CHEBI:18420"/>
        <note>shared with alpha subunit</note>
    </ligand>
</feature>
<evidence type="ECO:0000256" key="3">
    <source>
        <dbReference type="ARBA" id="ARBA00011209"/>
    </source>
</evidence>
<comment type="caution">
    <text evidence="15">Lacks conserved residue(s) required for the propagation of feature annotation.</text>
</comment>
<comment type="similarity">
    <text evidence="2 15">Belongs to the phenylalanyl-tRNA synthetase beta subunit family. Type 1 subfamily.</text>
</comment>
<dbReference type="InterPro" id="IPR004532">
    <property type="entry name" value="Phe-tRNA-ligase_IIc_bsu_bact"/>
</dbReference>
<dbReference type="Gene3D" id="3.30.70.380">
    <property type="entry name" value="Ferrodoxin-fold anticodon-binding domain"/>
    <property type="match status" value="1"/>
</dbReference>
<evidence type="ECO:0000256" key="13">
    <source>
        <dbReference type="ARBA" id="ARBA00023146"/>
    </source>
</evidence>
<evidence type="ECO:0000313" key="21">
    <source>
        <dbReference type="Proteomes" id="UP000018291"/>
    </source>
</evidence>
<dbReference type="SUPFAM" id="SSF56037">
    <property type="entry name" value="PheT/TilS domain"/>
    <property type="match status" value="1"/>
</dbReference>
<protein>
    <recommendedName>
        <fullName evidence="15">Phenylalanine--tRNA ligase beta subunit</fullName>
        <ecNumber evidence="15">6.1.1.20</ecNumber>
    </recommendedName>
    <alternativeName>
        <fullName evidence="15">Phenylalanyl-tRNA synthetase beta subunit</fullName>
        <shortName evidence="15">PheRS</shortName>
    </alternativeName>
</protein>
<evidence type="ECO:0000256" key="1">
    <source>
        <dbReference type="ARBA" id="ARBA00004496"/>
    </source>
</evidence>
<keyword evidence="4 15" id="KW-0963">Cytoplasm</keyword>
<organism evidence="20 21">
    <name type="scientific">Candidatus Neomicrothrix parvicella RN1</name>
    <dbReference type="NCBI Taxonomy" id="1229780"/>
    <lineage>
        <taxon>Bacteria</taxon>
        <taxon>Bacillati</taxon>
        <taxon>Actinomycetota</taxon>
        <taxon>Acidimicrobiia</taxon>
        <taxon>Acidimicrobiales</taxon>
        <taxon>Microthrixaceae</taxon>
        <taxon>Candidatus Neomicrothrix</taxon>
    </lineage>
</organism>
<evidence type="ECO:0000256" key="12">
    <source>
        <dbReference type="ARBA" id="ARBA00022917"/>
    </source>
</evidence>
<dbReference type="Pfam" id="PF03147">
    <property type="entry name" value="FDX-ACB"/>
    <property type="match status" value="1"/>
</dbReference>
<keyword evidence="7 15" id="KW-0479">Metal-binding</keyword>
<dbReference type="Gene3D" id="3.30.930.10">
    <property type="entry name" value="Bira Bifunctional Protein, Domain 2"/>
    <property type="match status" value="1"/>
</dbReference>